<dbReference type="InterPro" id="IPR012341">
    <property type="entry name" value="6hp_glycosidase-like_sf"/>
</dbReference>
<dbReference type="AlphaFoldDB" id="A0AAN1M5C2"/>
<evidence type="ECO:0000313" key="1">
    <source>
        <dbReference type="EMBL" id="AUE18618.1"/>
    </source>
</evidence>
<dbReference type="Gene3D" id="1.50.10.10">
    <property type="match status" value="2"/>
</dbReference>
<reference evidence="1 2" key="1">
    <citation type="submission" date="2017-09" db="EMBL/GenBank/DDBJ databases">
        <title>Comparative genomics and methylome analysis of the gut commensal Bifidobacterium breve.</title>
        <authorList>
            <person name="Bottacini F."/>
            <person name="Morrissey R."/>
            <person name="Roberts R.J."/>
            <person name="James K."/>
            <person name="van Breen J."/>
            <person name="Egan M."/>
            <person name="Lambert J."/>
            <person name="van Limpt K."/>
            <person name="Stanton C."/>
            <person name="Knol J."/>
            <person name="O' Connell Motherway M."/>
            <person name="van Sinderen D."/>
        </authorList>
    </citation>
    <scope>NUCLEOTIDE SEQUENCE [LARGE SCALE GENOMIC DNA]</scope>
    <source>
        <strain evidence="1 2">DRBB29</strain>
    </source>
</reference>
<dbReference type="Pfam" id="PF05147">
    <property type="entry name" value="LANC_like"/>
    <property type="match status" value="1"/>
</dbReference>
<accession>A0AAN1M5C2</accession>
<dbReference type="InterPro" id="IPR007822">
    <property type="entry name" value="LANC-like"/>
</dbReference>
<dbReference type="GO" id="GO:0005975">
    <property type="term" value="P:carbohydrate metabolic process"/>
    <property type="evidence" value="ECO:0007669"/>
    <property type="project" value="InterPro"/>
</dbReference>
<dbReference type="Proteomes" id="UP000232496">
    <property type="component" value="Chromosome"/>
</dbReference>
<evidence type="ECO:0000313" key="2">
    <source>
        <dbReference type="Proteomes" id="UP000232496"/>
    </source>
</evidence>
<name>A0AAN1M5C2_BIFBR</name>
<dbReference type="GO" id="GO:0031179">
    <property type="term" value="P:peptide modification"/>
    <property type="evidence" value="ECO:0007669"/>
    <property type="project" value="InterPro"/>
</dbReference>
<dbReference type="EMBL" id="CP023198">
    <property type="protein sequence ID" value="AUE18618.1"/>
    <property type="molecule type" value="Genomic_DNA"/>
</dbReference>
<organism evidence="1 2">
    <name type="scientific">Bifidobacterium breve</name>
    <dbReference type="NCBI Taxonomy" id="1685"/>
    <lineage>
        <taxon>Bacteria</taxon>
        <taxon>Bacillati</taxon>
        <taxon>Actinomycetota</taxon>
        <taxon>Actinomycetes</taxon>
        <taxon>Bifidobacteriales</taxon>
        <taxon>Bifidobacteriaceae</taxon>
        <taxon>Bifidobacterium</taxon>
    </lineage>
</organism>
<dbReference type="RefSeq" id="WP_157825954.1">
    <property type="nucleotide sequence ID" value="NZ_CP021552.1"/>
</dbReference>
<dbReference type="SUPFAM" id="SSF158745">
    <property type="entry name" value="LanC-like"/>
    <property type="match status" value="1"/>
</dbReference>
<proteinExistence type="predicted"/>
<gene>
    <name evidence="1" type="ORF">DRBB29_1065</name>
</gene>
<protein>
    <submittedName>
        <fullName evidence="1">Uncharacterized protein</fullName>
    </submittedName>
</protein>
<sequence length="350" mass="38398">MTKQYDYASFYPGQPFPYEQAETPSDYLETALAAERYIASKQLEDDDGVYWQEDGQSAYDISLFKGASGIAFFYLELHKATGEQRFADIARSAVLRISRFWRNAADKPVILFPGDIRFGLQLGVPGEGSILALAYKAFKEPEIERALRDIVAFLAENAKRDNEGGAYWNDNGLPISDGGAVLFLARFLGISDDADAKKLAVDAGEHILRSGREVGAGLSFDKPEPPAGDFGPNLETGTAGVAFVLEHVYRLTGDKKYLEAAEKAVTYLKTLLVPQEKGHLLPVRIEHDEPISKVTRTSTPRWATMIQTMASCRATTPNRSAIWANAAARSAPDASTIRLPRIPGTTRTST</sequence>